<feature type="domain" description="GIR1-like zinc ribbon" evidence="2">
    <location>
        <begin position="68"/>
        <end position="102"/>
    </location>
</feature>
<dbReference type="Proteomes" id="UP001165190">
    <property type="component" value="Unassembled WGS sequence"/>
</dbReference>
<feature type="region of interest" description="Disordered" evidence="1">
    <location>
        <begin position="25"/>
        <end position="49"/>
    </location>
</feature>
<dbReference type="InterPro" id="IPR055281">
    <property type="entry name" value="GIR1-2/SIED1"/>
</dbReference>
<comment type="caution">
    <text evidence="3">The sequence shown here is derived from an EMBL/GenBank/DDBJ whole genome shotgun (WGS) entry which is preliminary data.</text>
</comment>
<evidence type="ECO:0000313" key="3">
    <source>
        <dbReference type="EMBL" id="GMJ00841.1"/>
    </source>
</evidence>
<name>A0A9W7ISQ2_HIBTR</name>
<evidence type="ECO:0000256" key="1">
    <source>
        <dbReference type="SAM" id="MobiDB-lite"/>
    </source>
</evidence>
<feature type="compositionally biased region" description="Low complexity" evidence="1">
    <location>
        <begin position="28"/>
        <end position="49"/>
    </location>
</feature>
<dbReference type="EMBL" id="BSYR01000035">
    <property type="protein sequence ID" value="GMJ00841.1"/>
    <property type="molecule type" value="Genomic_DNA"/>
</dbReference>
<accession>A0A9W7ISQ2</accession>
<dbReference type="Pfam" id="PF24747">
    <property type="entry name" value="Zn-ribbon_GIR1"/>
    <property type="match status" value="1"/>
</dbReference>
<dbReference type="InterPro" id="IPR056440">
    <property type="entry name" value="Zn-ribbon_GIR1"/>
</dbReference>
<sequence length="112" mass="12283">MSRRSNSPELDLVLNLTPARVANHRVTSPNASVSSSELSPESSCVSSDSFGDSTSMAEYPSSRPEVASMLLVGCPRCFMYVMLSEVDPKCPQCKSTVFLDFLDQENAKWARN</sequence>
<organism evidence="3 4">
    <name type="scientific">Hibiscus trionum</name>
    <name type="common">Flower of an hour</name>
    <dbReference type="NCBI Taxonomy" id="183268"/>
    <lineage>
        <taxon>Eukaryota</taxon>
        <taxon>Viridiplantae</taxon>
        <taxon>Streptophyta</taxon>
        <taxon>Embryophyta</taxon>
        <taxon>Tracheophyta</taxon>
        <taxon>Spermatophyta</taxon>
        <taxon>Magnoliopsida</taxon>
        <taxon>eudicotyledons</taxon>
        <taxon>Gunneridae</taxon>
        <taxon>Pentapetalae</taxon>
        <taxon>rosids</taxon>
        <taxon>malvids</taxon>
        <taxon>Malvales</taxon>
        <taxon>Malvaceae</taxon>
        <taxon>Malvoideae</taxon>
        <taxon>Hibiscus</taxon>
    </lineage>
</organism>
<dbReference type="PANTHER" id="PTHR33177">
    <property type="entry name" value="PUTATIVE-RELATED"/>
    <property type="match status" value="1"/>
</dbReference>
<evidence type="ECO:0000259" key="2">
    <source>
        <dbReference type="Pfam" id="PF24747"/>
    </source>
</evidence>
<evidence type="ECO:0000313" key="4">
    <source>
        <dbReference type="Proteomes" id="UP001165190"/>
    </source>
</evidence>
<dbReference type="OrthoDB" id="1930194at2759"/>
<gene>
    <name evidence="3" type="ORF">HRI_003753300</name>
</gene>
<proteinExistence type="predicted"/>
<protein>
    <recommendedName>
        <fullName evidence="2">GIR1-like zinc ribbon domain-containing protein</fullName>
    </recommendedName>
</protein>
<keyword evidence="4" id="KW-1185">Reference proteome</keyword>
<reference evidence="3" key="1">
    <citation type="submission" date="2023-05" db="EMBL/GenBank/DDBJ databases">
        <title>Genome and transcriptome analyses reveal genes involved in the formation of fine ridges on petal epidermal cells in Hibiscus trionum.</title>
        <authorList>
            <person name="Koshimizu S."/>
            <person name="Masuda S."/>
            <person name="Ishii T."/>
            <person name="Shirasu K."/>
            <person name="Hoshino A."/>
            <person name="Arita M."/>
        </authorList>
    </citation>
    <scope>NUCLEOTIDE SEQUENCE</scope>
    <source>
        <strain evidence="3">Hamamatsu line</strain>
    </source>
</reference>
<dbReference type="AlphaFoldDB" id="A0A9W7ISQ2"/>
<dbReference type="PANTHER" id="PTHR33177:SF76">
    <property type="entry name" value="PROTEIN GL2-INTERACTING REPRESSOR 2"/>
    <property type="match status" value="1"/>
</dbReference>